<keyword evidence="2" id="KW-0805">Transcription regulation</keyword>
<dbReference type="SMART" id="SM00993">
    <property type="entry name" value="YL1_C"/>
    <property type="match status" value="1"/>
</dbReference>
<feature type="compositionally biased region" description="Polar residues" evidence="5">
    <location>
        <begin position="1"/>
        <end position="15"/>
    </location>
</feature>
<evidence type="ECO:0000256" key="1">
    <source>
        <dbReference type="ARBA" id="ARBA00004123"/>
    </source>
</evidence>
<dbReference type="KEGG" id="dci:103508260"/>
<name>A0A3Q0IQX4_DIACI</name>
<evidence type="ECO:0000313" key="7">
    <source>
        <dbReference type="Proteomes" id="UP000079169"/>
    </source>
</evidence>
<evidence type="ECO:0000256" key="4">
    <source>
        <dbReference type="ARBA" id="ARBA00023242"/>
    </source>
</evidence>
<feature type="region of interest" description="Disordered" evidence="5">
    <location>
        <begin position="1"/>
        <end position="23"/>
    </location>
</feature>
<feature type="domain" description="Vps72/YL1 C-terminal" evidence="6">
    <location>
        <begin position="84"/>
        <end position="113"/>
    </location>
</feature>
<dbReference type="AlphaFoldDB" id="A0A3Q0IQX4"/>
<evidence type="ECO:0000256" key="5">
    <source>
        <dbReference type="SAM" id="MobiDB-lite"/>
    </source>
</evidence>
<keyword evidence="4" id="KW-0539">Nucleus</keyword>
<evidence type="ECO:0000256" key="2">
    <source>
        <dbReference type="ARBA" id="ARBA00023015"/>
    </source>
</evidence>
<keyword evidence="3" id="KW-0804">Transcription</keyword>
<dbReference type="Pfam" id="PF08265">
    <property type="entry name" value="YL1_C"/>
    <property type="match status" value="1"/>
</dbReference>
<dbReference type="Proteomes" id="UP000079169">
    <property type="component" value="Unplaced"/>
</dbReference>
<dbReference type="PaxDb" id="121845-A0A3Q0IQX4"/>
<dbReference type="STRING" id="121845.A0A3Q0IQX4"/>
<evidence type="ECO:0000256" key="3">
    <source>
        <dbReference type="ARBA" id="ARBA00023163"/>
    </source>
</evidence>
<dbReference type="InterPro" id="IPR013272">
    <property type="entry name" value="Vps72/YL1_C"/>
</dbReference>
<evidence type="ECO:0000259" key="6">
    <source>
        <dbReference type="SMART" id="SM00993"/>
    </source>
</evidence>
<dbReference type="GO" id="GO:0031011">
    <property type="term" value="C:Ino80 complex"/>
    <property type="evidence" value="ECO:0007669"/>
    <property type="project" value="InterPro"/>
</dbReference>
<gene>
    <name evidence="8" type="primary">LOC103508260</name>
</gene>
<evidence type="ECO:0000313" key="8">
    <source>
        <dbReference type="RefSeq" id="XP_026678699.1"/>
    </source>
</evidence>
<protein>
    <submittedName>
        <fullName evidence="8">INO80 complex subunit C-like</fullName>
    </submittedName>
</protein>
<proteinExistence type="predicted"/>
<dbReference type="PANTHER" id="PTHR31200:SF1">
    <property type="entry name" value="INO80 COMPLEX SUBUNIT C"/>
    <property type="match status" value="1"/>
</dbReference>
<reference evidence="8" key="1">
    <citation type="submission" date="2025-08" db="UniProtKB">
        <authorList>
            <consortium name="RefSeq"/>
        </authorList>
    </citation>
    <scope>IDENTIFICATION</scope>
</reference>
<comment type="subcellular location">
    <subcellularLocation>
        <location evidence="1">Nucleus</location>
    </subcellularLocation>
</comment>
<dbReference type="GO" id="GO:0006338">
    <property type="term" value="P:chromatin remodeling"/>
    <property type="evidence" value="ECO:0007669"/>
    <property type="project" value="InterPro"/>
</dbReference>
<organism evidence="7 8">
    <name type="scientific">Diaphorina citri</name>
    <name type="common">Asian citrus psyllid</name>
    <dbReference type="NCBI Taxonomy" id="121845"/>
    <lineage>
        <taxon>Eukaryota</taxon>
        <taxon>Metazoa</taxon>
        <taxon>Ecdysozoa</taxon>
        <taxon>Arthropoda</taxon>
        <taxon>Hexapoda</taxon>
        <taxon>Insecta</taxon>
        <taxon>Pterygota</taxon>
        <taxon>Neoptera</taxon>
        <taxon>Paraneoptera</taxon>
        <taxon>Hemiptera</taxon>
        <taxon>Sternorrhyncha</taxon>
        <taxon>Psylloidea</taxon>
        <taxon>Psyllidae</taxon>
        <taxon>Diaphorininae</taxon>
        <taxon>Diaphorina</taxon>
    </lineage>
</organism>
<accession>A0A3Q0IQX4</accession>
<dbReference type="RefSeq" id="XP_026678699.1">
    <property type="nucleotide sequence ID" value="XM_026822898.1"/>
</dbReference>
<dbReference type="GeneID" id="103508260"/>
<keyword evidence="7" id="KW-1185">Reference proteome</keyword>
<sequence>MSQPQEDINSQNQMQEKLAPKYIFKNPEYEQRKLSRRSTSSNLPTKQWKSLKQILSYEKNIPWPEDTIHYSSIVAPPSFKPSLKYSDISRFECNYKDPQTKLYYYNIEEYKLIRKLPSDIVNPVVSSYILSLNLLKIKLHASIYNRQDGGLEVMILIRIQKLHGAAGNLVTFCDEGD</sequence>
<dbReference type="PANTHER" id="PTHR31200">
    <property type="entry name" value="INO80 COMPLEX SUBUNIT C"/>
    <property type="match status" value="1"/>
</dbReference>
<dbReference type="InterPro" id="IPR029525">
    <property type="entry name" value="INO80C/Ies6"/>
</dbReference>